<keyword evidence="1" id="KW-0472">Membrane</keyword>
<dbReference type="AlphaFoldDB" id="A0A0F9F540"/>
<dbReference type="EMBL" id="LAZR01034120">
    <property type="protein sequence ID" value="KKL46202.1"/>
    <property type="molecule type" value="Genomic_DNA"/>
</dbReference>
<proteinExistence type="predicted"/>
<organism evidence="2">
    <name type="scientific">marine sediment metagenome</name>
    <dbReference type="NCBI Taxonomy" id="412755"/>
    <lineage>
        <taxon>unclassified sequences</taxon>
        <taxon>metagenomes</taxon>
        <taxon>ecological metagenomes</taxon>
    </lineage>
</organism>
<keyword evidence="1" id="KW-0812">Transmembrane</keyword>
<evidence type="ECO:0000313" key="2">
    <source>
        <dbReference type="EMBL" id="KKL46202.1"/>
    </source>
</evidence>
<keyword evidence="1" id="KW-1133">Transmembrane helix</keyword>
<evidence type="ECO:0000256" key="1">
    <source>
        <dbReference type="SAM" id="Phobius"/>
    </source>
</evidence>
<name>A0A0F9F540_9ZZZZ</name>
<comment type="caution">
    <text evidence="2">The sequence shown here is derived from an EMBL/GenBank/DDBJ whole genome shotgun (WGS) entry which is preliminary data.</text>
</comment>
<protein>
    <submittedName>
        <fullName evidence="2">Uncharacterized protein</fullName>
    </submittedName>
</protein>
<accession>A0A0F9F540</accession>
<gene>
    <name evidence="2" type="ORF">LCGC14_2347910</name>
</gene>
<feature type="non-terminal residue" evidence="2">
    <location>
        <position position="1"/>
    </location>
</feature>
<feature type="transmembrane region" description="Helical" evidence="1">
    <location>
        <begin position="7"/>
        <end position="23"/>
    </location>
</feature>
<reference evidence="2" key="1">
    <citation type="journal article" date="2015" name="Nature">
        <title>Complex archaea that bridge the gap between prokaryotes and eukaryotes.</title>
        <authorList>
            <person name="Spang A."/>
            <person name="Saw J.H."/>
            <person name="Jorgensen S.L."/>
            <person name="Zaremba-Niedzwiedzka K."/>
            <person name="Martijn J."/>
            <person name="Lind A.E."/>
            <person name="van Eijk R."/>
            <person name="Schleper C."/>
            <person name="Guy L."/>
            <person name="Ettema T.J."/>
        </authorList>
    </citation>
    <scope>NUCLEOTIDE SEQUENCE</scope>
</reference>
<sequence length="57" mass="6680">KNQSLKQLSYGIFILLCSAFMFVESTDFFFFMETFCGFLILTVNANLNIRNQKERLS</sequence>
<feature type="transmembrane region" description="Helical" evidence="1">
    <location>
        <begin position="29"/>
        <end position="47"/>
    </location>
</feature>